<sequence length="505" mass="54857">MNVSAHIANRRYAADPSFNLRWQRPVPIEWSNNFTSNTVYNATTIGPACYQSLPQSLYLPYNESFADTPQGVSENCLTVDVLVPTHPVSTRLPVMVQIHGGGYTSGSAQSYPGDGMVNASDGNIIYVSMQYRLGLFGFLSGSQIKLDGVLNAGLLDQRAALDWVQRNIASFGGDPAKVTIWGGSAGGGSVTYQLIAGGAFDLPPFSGAIAEYPWWQPLLNQSEQEFQYYNALQISGCSSVTCLRGLSASSLENLNQAVQNASYPGPGVGYGVYDFGPVVDGQFIKELPGVAFQLGHFYDVPLMVDHDAFEGDIFSNKSQTTQVEETTDAEDLFPFAGPAFFSRLYQLYPRSAYNSTFFQRQTWFGDFIISCPTYYMAFNAVDRNTNRSAVFKLTFAAGSELHGATAPFLASNETGFPSANNHTLAEIMSSYWISFAVTGDPNPLRNSNATYWPSYTANGTGNAANGESVGFETLAVTYTTVEPAPDPDARVQCEFFGAHGYVVMN</sequence>
<evidence type="ECO:0000256" key="1">
    <source>
        <dbReference type="ARBA" id="ARBA00005964"/>
    </source>
</evidence>
<dbReference type="RefSeq" id="XP_033587048.1">
    <property type="nucleotide sequence ID" value="XM_033731444.1"/>
</dbReference>
<accession>A0A6A6PK69</accession>
<evidence type="ECO:0000259" key="4">
    <source>
        <dbReference type="Pfam" id="PF00135"/>
    </source>
</evidence>
<feature type="domain" description="Carboxylesterase type B" evidence="4">
    <location>
        <begin position="11"/>
        <end position="458"/>
    </location>
</feature>
<evidence type="ECO:0000313" key="6">
    <source>
        <dbReference type="Proteomes" id="UP000799767"/>
    </source>
</evidence>
<protein>
    <recommendedName>
        <fullName evidence="3">Carboxylic ester hydrolase</fullName>
        <ecNumber evidence="3">3.1.1.-</ecNumber>
    </recommendedName>
</protein>
<evidence type="ECO:0000256" key="3">
    <source>
        <dbReference type="RuleBase" id="RU361235"/>
    </source>
</evidence>
<dbReference type="Pfam" id="PF00135">
    <property type="entry name" value="COesterase"/>
    <property type="match status" value="1"/>
</dbReference>
<reference evidence="5" key="1">
    <citation type="journal article" date="2020" name="Stud. Mycol.">
        <title>101 Dothideomycetes genomes: a test case for predicting lifestyles and emergence of pathogens.</title>
        <authorList>
            <person name="Haridas S."/>
            <person name="Albert R."/>
            <person name="Binder M."/>
            <person name="Bloem J."/>
            <person name="Labutti K."/>
            <person name="Salamov A."/>
            <person name="Andreopoulos B."/>
            <person name="Baker S."/>
            <person name="Barry K."/>
            <person name="Bills G."/>
            <person name="Bluhm B."/>
            <person name="Cannon C."/>
            <person name="Castanera R."/>
            <person name="Culley D."/>
            <person name="Daum C."/>
            <person name="Ezra D."/>
            <person name="Gonzalez J."/>
            <person name="Henrissat B."/>
            <person name="Kuo A."/>
            <person name="Liang C."/>
            <person name="Lipzen A."/>
            <person name="Lutzoni F."/>
            <person name="Magnuson J."/>
            <person name="Mondo S."/>
            <person name="Nolan M."/>
            <person name="Ohm R."/>
            <person name="Pangilinan J."/>
            <person name="Park H.-J."/>
            <person name="Ramirez L."/>
            <person name="Alfaro M."/>
            <person name="Sun H."/>
            <person name="Tritt A."/>
            <person name="Yoshinaga Y."/>
            <person name="Zwiers L.-H."/>
            <person name="Turgeon B."/>
            <person name="Goodwin S."/>
            <person name="Spatafora J."/>
            <person name="Crous P."/>
            <person name="Grigoriev I."/>
        </authorList>
    </citation>
    <scope>NUCLEOTIDE SEQUENCE</scope>
    <source>
        <strain evidence="5">CBS 113389</strain>
    </source>
</reference>
<organism evidence="5 6">
    <name type="scientific">Neohortaea acidophila</name>
    <dbReference type="NCBI Taxonomy" id="245834"/>
    <lineage>
        <taxon>Eukaryota</taxon>
        <taxon>Fungi</taxon>
        <taxon>Dikarya</taxon>
        <taxon>Ascomycota</taxon>
        <taxon>Pezizomycotina</taxon>
        <taxon>Dothideomycetes</taxon>
        <taxon>Dothideomycetidae</taxon>
        <taxon>Mycosphaerellales</taxon>
        <taxon>Teratosphaeriaceae</taxon>
        <taxon>Neohortaea</taxon>
    </lineage>
</organism>
<dbReference type="EC" id="3.1.1.-" evidence="3"/>
<dbReference type="PANTHER" id="PTHR11559">
    <property type="entry name" value="CARBOXYLESTERASE"/>
    <property type="match status" value="1"/>
</dbReference>
<evidence type="ECO:0000256" key="2">
    <source>
        <dbReference type="ARBA" id="ARBA00022801"/>
    </source>
</evidence>
<proteinExistence type="inferred from homology"/>
<dbReference type="InterPro" id="IPR029058">
    <property type="entry name" value="AB_hydrolase_fold"/>
</dbReference>
<keyword evidence="2 3" id="KW-0378">Hydrolase</keyword>
<dbReference type="GO" id="GO:0016787">
    <property type="term" value="F:hydrolase activity"/>
    <property type="evidence" value="ECO:0007669"/>
    <property type="project" value="UniProtKB-KW"/>
</dbReference>
<dbReference type="EMBL" id="MU001639">
    <property type="protein sequence ID" value="KAF2480478.1"/>
    <property type="molecule type" value="Genomic_DNA"/>
</dbReference>
<dbReference type="PROSITE" id="PS00122">
    <property type="entry name" value="CARBOXYLESTERASE_B_1"/>
    <property type="match status" value="1"/>
</dbReference>
<evidence type="ECO:0000313" key="5">
    <source>
        <dbReference type="EMBL" id="KAF2480478.1"/>
    </source>
</evidence>
<dbReference type="SUPFAM" id="SSF53474">
    <property type="entry name" value="alpha/beta-Hydrolases"/>
    <property type="match status" value="1"/>
</dbReference>
<dbReference type="Proteomes" id="UP000799767">
    <property type="component" value="Unassembled WGS sequence"/>
</dbReference>
<name>A0A6A6PK69_9PEZI</name>
<keyword evidence="6" id="KW-1185">Reference proteome</keyword>
<gene>
    <name evidence="5" type="ORF">BDY17DRAFT_254600</name>
</gene>
<dbReference type="GeneID" id="54472446"/>
<dbReference type="OrthoDB" id="408631at2759"/>
<dbReference type="Gene3D" id="3.40.50.1820">
    <property type="entry name" value="alpha/beta hydrolase"/>
    <property type="match status" value="1"/>
</dbReference>
<dbReference type="AlphaFoldDB" id="A0A6A6PK69"/>
<comment type="similarity">
    <text evidence="1 3">Belongs to the type-B carboxylesterase/lipase family.</text>
</comment>
<dbReference type="InterPro" id="IPR019826">
    <property type="entry name" value="Carboxylesterase_B_AS"/>
</dbReference>
<dbReference type="InterPro" id="IPR050309">
    <property type="entry name" value="Type-B_Carboxylest/Lipase"/>
</dbReference>
<dbReference type="InterPro" id="IPR002018">
    <property type="entry name" value="CarbesteraseB"/>
</dbReference>